<proteinExistence type="predicted"/>
<accession>A0ABY7HJJ6</accession>
<protein>
    <submittedName>
        <fullName evidence="2">Uncharacterized protein</fullName>
    </submittedName>
</protein>
<gene>
    <name evidence="2" type="ORF">O0S08_24435</name>
</gene>
<evidence type="ECO:0000313" key="3">
    <source>
        <dbReference type="Proteomes" id="UP001164459"/>
    </source>
</evidence>
<feature type="compositionally biased region" description="Low complexity" evidence="1">
    <location>
        <begin position="24"/>
        <end position="50"/>
    </location>
</feature>
<keyword evidence="3" id="KW-1185">Reference proteome</keyword>
<evidence type="ECO:0000313" key="2">
    <source>
        <dbReference type="EMBL" id="WAS99288.1"/>
    </source>
</evidence>
<dbReference type="RefSeq" id="WP_269041649.1">
    <property type="nucleotide sequence ID" value="NZ_CP114040.1"/>
</dbReference>
<reference evidence="2" key="1">
    <citation type="submission" date="2022-11" db="EMBL/GenBank/DDBJ databases">
        <title>Minimal conservation of predation-associated metabolite biosynthetic gene clusters underscores biosynthetic potential of Myxococcota including descriptions for ten novel species: Archangium lansinium sp. nov., Myxococcus landrumus sp. nov., Nannocystis bai.</title>
        <authorList>
            <person name="Ahearne A."/>
            <person name="Stevens C."/>
            <person name="Dowd S."/>
        </authorList>
    </citation>
    <scope>NUCLEOTIDE SEQUENCE</scope>
    <source>
        <strain evidence="2">Fl3</strain>
    </source>
</reference>
<sequence>MRLNYRPGLPILVALLACGPTTPGTTDATTTTDGTSTVAPTSTTPTTTAGEPSHTDPSTLEQVCIDFCLNLIERDSGCALADIACYDGCMEGFEFAGTCLAEQLAARRCEAEAAAFDDVTKCEASECAAVYLAADVCNGWCYHLGGNPSSGGDAKECEWGSQCLDDHDYEMVCSLGDAPFCTCWVDNNQVGACQHDGALEQFCDGVHVFSGCCKEFFLPVLQPAAVEPAPAPEPGGTASPGDPCPLVGLHLACEHDGVVGVTYCDDDGNPPEFGPCIAEPECSLLVSACEGTCQLHDGVPTWVPEDCGGNSTG</sequence>
<dbReference type="EMBL" id="CP114040">
    <property type="protein sequence ID" value="WAS99288.1"/>
    <property type="molecule type" value="Genomic_DNA"/>
</dbReference>
<name>A0ABY7HJJ6_9BACT</name>
<evidence type="ECO:0000256" key="1">
    <source>
        <dbReference type="SAM" id="MobiDB-lite"/>
    </source>
</evidence>
<organism evidence="2 3">
    <name type="scientific">Nannocystis punicea</name>
    <dbReference type="NCBI Taxonomy" id="2995304"/>
    <lineage>
        <taxon>Bacteria</taxon>
        <taxon>Pseudomonadati</taxon>
        <taxon>Myxococcota</taxon>
        <taxon>Polyangia</taxon>
        <taxon>Nannocystales</taxon>
        <taxon>Nannocystaceae</taxon>
        <taxon>Nannocystis</taxon>
    </lineage>
</organism>
<dbReference type="PROSITE" id="PS51257">
    <property type="entry name" value="PROKAR_LIPOPROTEIN"/>
    <property type="match status" value="1"/>
</dbReference>
<dbReference type="Proteomes" id="UP001164459">
    <property type="component" value="Chromosome"/>
</dbReference>
<feature type="region of interest" description="Disordered" evidence="1">
    <location>
        <begin position="24"/>
        <end position="56"/>
    </location>
</feature>